<sequence length="106" mass="12300">MKKISTFLIRIELYNSEDADYDDLHDVMFENKFSKKLIVNEILYQLPRGQYCSFDEIKDDEGNLIDNEDEVGTIVINSIQTVWEDFGLTIAKVDGIVKAYNLKTIE</sequence>
<name>A0A841NI52_9FLAO</name>
<gene>
    <name evidence="1" type="ORF">HNP36_002797</name>
</gene>
<reference evidence="1 2" key="1">
    <citation type="submission" date="2020-08" db="EMBL/GenBank/DDBJ databases">
        <title>Functional genomics of gut bacteria from endangered species of beetles.</title>
        <authorList>
            <person name="Carlos-Shanley C."/>
        </authorList>
    </citation>
    <scope>NUCLEOTIDE SEQUENCE [LARGE SCALE GENOMIC DNA]</scope>
    <source>
        <strain evidence="1 2">S00136</strain>
    </source>
</reference>
<evidence type="ECO:0000313" key="2">
    <source>
        <dbReference type="Proteomes" id="UP000589738"/>
    </source>
</evidence>
<protein>
    <submittedName>
        <fullName evidence="1">Uncharacterized protein</fullName>
    </submittedName>
</protein>
<evidence type="ECO:0000313" key="1">
    <source>
        <dbReference type="EMBL" id="MBB6371712.1"/>
    </source>
</evidence>
<organism evidence="1 2">
    <name type="scientific">Chryseobacterium shigense</name>
    <dbReference type="NCBI Taxonomy" id="297244"/>
    <lineage>
        <taxon>Bacteria</taxon>
        <taxon>Pseudomonadati</taxon>
        <taxon>Bacteroidota</taxon>
        <taxon>Flavobacteriia</taxon>
        <taxon>Flavobacteriales</taxon>
        <taxon>Weeksellaceae</taxon>
        <taxon>Chryseobacterium group</taxon>
        <taxon>Chryseobacterium</taxon>
    </lineage>
</organism>
<accession>A0A841NI52</accession>
<dbReference type="EMBL" id="JACHLC010000003">
    <property type="protein sequence ID" value="MBB6371712.1"/>
    <property type="molecule type" value="Genomic_DNA"/>
</dbReference>
<dbReference type="Proteomes" id="UP000589738">
    <property type="component" value="Unassembled WGS sequence"/>
</dbReference>
<keyword evidence="2" id="KW-1185">Reference proteome</keyword>
<dbReference type="RefSeq" id="WP_184164656.1">
    <property type="nucleotide sequence ID" value="NZ_JACHLC010000003.1"/>
</dbReference>
<dbReference type="AlphaFoldDB" id="A0A841NI52"/>
<comment type="caution">
    <text evidence="1">The sequence shown here is derived from an EMBL/GenBank/DDBJ whole genome shotgun (WGS) entry which is preliminary data.</text>
</comment>
<proteinExistence type="predicted"/>